<dbReference type="AlphaFoldDB" id="A0A517NXN4"/>
<dbReference type="InterPro" id="IPR010980">
    <property type="entry name" value="Cyt_c/b562"/>
</dbReference>
<accession>A0A517NXN4</accession>
<proteinExistence type="predicted"/>
<feature type="chain" id="PRO_5022023057" description="Cytochrome C" evidence="1">
    <location>
        <begin position="20"/>
        <end position="162"/>
    </location>
</feature>
<evidence type="ECO:0008006" key="4">
    <source>
        <dbReference type="Google" id="ProtNLM"/>
    </source>
</evidence>
<evidence type="ECO:0000313" key="2">
    <source>
        <dbReference type="EMBL" id="QDT11895.1"/>
    </source>
</evidence>
<evidence type="ECO:0000256" key="1">
    <source>
        <dbReference type="SAM" id="SignalP"/>
    </source>
</evidence>
<dbReference type="GO" id="GO:0022900">
    <property type="term" value="P:electron transport chain"/>
    <property type="evidence" value="ECO:0007669"/>
    <property type="project" value="InterPro"/>
</dbReference>
<dbReference type="GO" id="GO:0005506">
    <property type="term" value="F:iron ion binding"/>
    <property type="evidence" value="ECO:0007669"/>
    <property type="project" value="InterPro"/>
</dbReference>
<dbReference type="GO" id="GO:0020037">
    <property type="term" value="F:heme binding"/>
    <property type="evidence" value="ECO:0007669"/>
    <property type="project" value="InterPro"/>
</dbReference>
<protein>
    <recommendedName>
        <fullName evidence="4">Cytochrome C</fullName>
    </recommendedName>
</protein>
<reference evidence="2 3" key="1">
    <citation type="submission" date="2019-02" db="EMBL/GenBank/DDBJ databases">
        <title>Deep-cultivation of Planctomycetes and their phenomic and genomic characterization uncovers novel biology.</title>
        <authorList>
            <person name="Wiegand S."/>
            <person name="Jogler M."/>
            <person name="Boedeker C."/>
            <person name="Pinto D."/>
            <person name="Vollmers J."/>
            <person name="Rivas-Marin E."/>
            <person name="Kohn T."/>
            <person name="Peeters S.H."/>
            <person name="Heuer A."/>
            <person name="Rast P."/>
            <person name="Oberbeckmann S."/>
            <person name="Bunk B."/>
            <person name="Jeske O."/>
            <person name="Meyerdierks A."/>
            <person name="Storesund J.E."/>
            <person name="Kallscheuer N."/>
            <person name="Luecker S."/>
            <person name="Lage O.M."/>
            <person name="Pohl T."/>
            <person name="Merkel B.J."/>
            <person name="Hornburger P."/>
            <person name="Mueller R.-W."/>
            <person name="Bruemmer F."/>
            <person name="Labrenz M."/>
            <person name="Spormann A.M."/>
            <person name="Op den Camp H."/>
            <person name="Overmann J."/>
            <person name="Amann R."/>
            <person name="Jetten M.S.M."/>
            <person name="Mascher T."/>
            <person name="Medema M.H."/>
            <person name="Devos D.P."/>
            <person name="Kaster A.-K."/>
            <person name="Ovreas L."/>
            <person name="Rohde M."/>
            <person name="Galperin M.Y."/>
            <person name="Jogler C."/>
        </authorList>
    </citation>
    <scope>NUCLEOTIDE SEQUENCE [LARGE SCALE GENOMIC DNA]</scope>
    <source>
        <strain evidence="2 3">K23_9</strain>
    </source>
</reference>
<dbReference type="GO" id="GO:0009055">
    <property type="term" value="F:electron transfer activity"/>
    <property type="evidence" value="ECO:0007669"/>
    <property type="project" value="InterPro"/>
</dbReference>
<dbReference type="Proteomes" id="UP000319817">
    <property type="component" value="Chromosome"/>
</dbReference>
<dbReference type="EMBL" id="CP036526">
    <property type="protein sequence ID" value="QDT11895.1"/>
    <property type="molecule type" value="Genomic_DNA"/>
</dbReference>
<keyword evidence="3" id="KW-1185">Reference proteome</keyword>
<name>A0A517NXN4_9BACT</name>
<sequence length="162" mass="18441" precursor="true">MRWIILTTAFFAAIPVLVAQVPAVDRVDKIEETAVDERPLDFWMQKKLDYSSGILKGLALSDFKLIETSAQQMRVLNKVEGFARSRNKNYRLHLRSFERVTDEVIRHAKNQNVDGVALAYNHLTVSCIRCHQSLRKPDVTLDLSPNARPVTAPDAIDQTKPR</sequence>
<dbReference type="RefSeq" id="WP_419189134.1">
    <property type="nucleotide sequence ID" value="NZ_CP036526.1"/>
</dbReference>
<evidence type="ECO:0000313" key="3">
    <source>
        <dbReference type="Proteomes" id="UP000319817"/>
    </source>
</evidence>
<dbReference type="SUPFAM" id="SSF47175">
    <property type="entry name" value="Cytochromes"/>
    <property type="match status" value="1"/>
</dbReference>
<gene>
    <name evidence="2" type="ORF">K239x_38970</name>
</gene>
<organism evidence="2 3">
    <name type="scientific">Stieleria marina</name>
    <dbReference type="NCBI Taxonomy" id="1930275"/>
    <lineage>
        <taxon>Bacteria</taxon>
        <taxon>Pseudomonadati</taxon>
        <taxon>Planctomycetota</taxon>
        <taxon>Planctomycetia</taxon>
        <taxon>Pirellulales</taxon>
        <taxon>Pirellulaceae</taxon>
        <taxon>Stieleria</taxon>
    </lineage>
</organism>
<feature type="signal peptide" evidence="1">
    <location>
        <begin position="1"/>
        <end position="19"/>
    </location>
</feature>
<keyword evidence="1" id="KW-0732">Signal</keyword>